<name>A0ABW4GYM8_9ACTN</name>
<dbReference type="Pfam" id="PF04686">
    <property type="entry name" value="SsgA"/>
    <property type="match status" value="1"/>
</dbReference>
<protein>
    <submittedName>
        <fullName evidence="1">SsgA family sporulation/cell division regulator</fullName>
    </submittedName>
</protein>
<accession>A0ABW4GYM8</accession>
<dbReference type="RefSeq" id="WP_219539132.1">
    <property type="nucleotide sequence ID" value="NZ_JAHKRM010000054.1"/>
</dbReference>
<comment type="caution">
    <text evidence="1">The sequence shown here is derived from an EMBL/GenBank/DDBJ whole genome shotgun (WGS) entry which is preliminary data.</text>
</comment>
<dbReference type="EMBL" id="JBHUCM010000082">
    <property type="protein sequence ID" value="MFD1547724.1"/>
    <property type="molecule type" value="Genomic_DNA"/>
</dbReference>
<evidence type="ECO:0000313" key="2">
    <source>
        <dbReference type="Proteomes" id="UP001597097"/>
    </source>
</evidence>
<proteinExistence type="predicted"/>
<reference evidence="2" key="1">
    <citation type="journal article" date="2019" name="Int. J. Syst. Evol. Microbiol.">
        <title>The Global Catalogue of Microorganisms (GCM) 10K type strain sequencing project: providing services to taxonomists for standard genome sequencing and annotation.</title>
        <authorList>
            <consortium name="The Broad Institute Genomics Platform"/>
            <consortium name="The Broad Institute Genome Sequencing Center for Infectious Disease"/>
            <person name="Wu L."/>
            <person name="Ma J."/>
        </authorList>
    </citation>
    <scope>NUCLEOTIDE SEQUENCE [LARGE SCALE GENOMIC DNA]</scope>
    <source>
        <strain evidence="2">CGMCC 1.15399</strain>
    </source>
</reference>
<keyword evidence="2" id="KW-1185">Reference proteome</keyword>
<evidence type="ECO:0000313" key="1">
    <source>
        <dbReference type="EMBL" id="MFD1547724.1"/>
    </source>
</evidence>
<dbReference type="Proteomes" id="UP001597097">
    <property type="component" value="Unassembled WGS sequence"/>
</dbReference>
<organism evidence="1 2">
    <name type="scientific">Nonomuraea guangzhouensis</name>
    <dbReference type="NCBI Taxonomy" id="1291555"/>
    <lineage>
        <taxon>Bacteria</taxon>
        <taxon>Bacillati</taxon>
        <taxon>Actinomycetota</taxon>
        <taxon>Actinomycetes</taxon>
        <taxon>Streptosporangiales</taxon>
        <taxon>Streptosporangiaceae</taxon>
        <taxon>Nonomuraea</taxon>
    </lineage>
</organism>
<gene>
    <name evidence="1" type="ORF">ACFSJ0_62600</name>
</gene>
<sequence length="140" mass="15349">MSRTEAIADVVMWTPDSQPTEAFFRYSVEDPFAVVLDFVDDARRVTTSYRFARLLLIARVTQPVHDVPCDLVVIDPSVTPGLTAFILAADHDALPMEFITDTAPLQEFLNATYDLIPVSGEGAWLNVDHHLSAFLAGGAA</sequence>
<dbReference type="InterPro" id="IPR006776">
    <property type="entry name" value="SsgB"/>
</dbReference>